<keyword evidence="2" id="KW-1185">Reference proteome</keyword>
<name>A0ABP2QUL0_BARVI</name>
<accession>A0ABP2QUL0</accession>
<evidence type="ECO:0000313" key="1">
    <source>
        <dbReference type="EMBL" id="EJF98592.1"/>
    </source>
</evidence>
<dbReference type="Proteomes" id="UP000008948">
    <property type="component" value="Unassembled WGS sequence"/>
</dbReference>
<dbReference type="EMBL" id="AIMH01000005">
    <property type="protein sequence ID" value="EJF98592.1"/>
    <property type="molecule type" value="Genomic_DNA"/>
</dbReference>
<sequence length="51" mass="6187">MGENRQKSHKMRQKNLTRCIYKQPIKSKLVKLSIHFMGNQDKFDMCFKRSK</sequence>
<comment type="caution">
    <text evidence="1">The sequence shown here is derived from an EMBL/GenBank/DDBJ whole genome shotgun (WGS) entry which is preliminary data.</text>
</comment>
<gene>
    <name evidence="1" type="ORF">MEI_00415</name>
</gene>
<protein>
    <submittedName>
        <fullName evidence="1">Uncharacterized protein</fullName>
    </submittedName>
</protein>
<evidence type="ECO:0000313" key="2">
    <source>
        <dbReference type="Proteomes" id="UP000008948"/>
    </source>
</evidence>
<reference evidence="1 2" key="1">
    <citation type="submission" date="2012-03" db="EMBL/GenBank/DDBJ databases">
        <title>The Genome Sequence of Bartonella vinsonii subsp. arupensis str. Pm136co.</title>
        <authorList>
            <consortium name="The Broad Institute Genome Sequencing Platform"/>
            <consortium name="The Broad Institute Genome Sequencing Center for Infectious Disease"/>
            <person name="Feldgarden M."/>
            <person name="Kirby J."/>
            <person name="Kosoy M."/>
            <person name="Birtles R."/>
            <person name="Probert W.S."/>
            <person name="Chiaraviglio L."/>
            <person name="Young S.K."/>
            <person name="Zeng Q."/>
            <person name="Gargeya S."/>
            <person name="Fitzgerald M."/>
            <person name="Haas B."/>
            <person name="Abouelleil A."/>
            <person name="Alvarado L."/>
            <person name="Arachchi H.M."/>
            <person name="Berlin A."/>
            <person name="Chapman S.B."/>
            <person name="Gearin G."/>
            <person name="Goldberg J."/>
            <person name="Griggs A."/>
            <person name="Gujja S."/>
            <person name="Hansen M."/>
            <person name="Heiman D."/>
            <person name="Howarth C."/>
            <person name="Larimer J."/>
            <person name="Lui A."/>
            <person name="MacDonald P.J.P."/>
            <person name="McCowen C."/>
            <person name="Montmayeur A."/>
            <person name="Murphy C."/>
            <person name="Neiman D."/>
            <person name="Pearson M."/>
            <person name="Priest M."/>
            <person name="Roberts A."/>
            <person name="Saif S."/>
            <person name="Shea T."/>
            <person name="Sisk P."/>
            <person name="Stolte C."/>
            <person name="Sykes S."/>
            <person name="Wortman J."/>
            <person name="Nusbaum C."/>
            <person name="Birren B."/>
        </authorList>
    </citation>
    <scope>NUCLEOTIDE SEQUENCE [LARGE SCALE GENOMIC DNA]</scope>
    <source>
        <strain evidence="1 2">Pm136co</strain>
    </source>
</reference>
<proteinExistence type="predicted"/>
<organism evidence="1 2">
    <name type="scientific">Bartonella vinsonii subsp. arupensis Pm136co</name>
    <dbReference type="NCBI Taxonomy" id="1094561"/>
    <lineage>
        <taxon>Bacteria</taxon>
        <taxon>Pseudomonadati</taxon>
        <taxon>Pseudomonadota</taxon>
        <taxon>Alphaproteobacteria</taxon>
        <taxon>Hyphomicrobiales</taxon>
        <taxon>Bartonellaceae</taxon>
        <taxon>Bartonella</taxon>
    </lineage>
</organism>